<dbReference type="CDD" id="cd08048">
    <property type="entry name" value="HFD_TAF11"/>
    <property type="match status" value="1"/>
</dbReference>
<dbReference type="GO" id="GO:0046982">
    <property type="term" value="F:protein heterodimerization activity"/>
    <property type="evidence" value="ECO:0007669"/>
    <property type="project" value="InterPro"/>
</dbReference>
<organism evidence="12 13">
    <name type="scientific">Globodera rostochiensis</name>
    <name type="common">Golden nematode worm</name>
    <name type="synonym">Heterodera rostochiensis</name>
    <dbReference type="NCBI Taxonomy" id="31243"/>
    <lineage>
        <taxon>Eukaryota</taxon>
        <taxon>Metazoa</taxon>
        <taxon>Ecdysozoa</taxon>
        <taxon>Nematoda</taxon>
        <taxon>Chromadorea</taxon>
        <taxon>Rhabditida</taxon>
        <taxon>Tylenchina</taxon>
        <taxon>Tylenchomorpha</taxon>
        <taxon>Tylenchoidea</taxon>
        <taxon>Heteroderidae</taxon>
        <taxon>Heteroderinae</taxon>
        <taxon>Globodera</taxon>
    </lineage>
</organism>
<keyword evidence="5" id="KW-0234">DNA repair</keyword>
<keyword evidence="4" id="KW-0378">Hydrolase</keyword>
<dbReference type="CDD" id="cd00056">
    <property type="entry name" value="ENDO3c"/>
    <property type="match status" value="1"/>
</dbReference>
<dbReference type="PANTHER" id="PTHR10242">
    <property type="entry name" value="8-OXOGUANINE DNA GLYCOSYLASE"/>
    <property type="match status" value="1"/>
</dbReference>
<proteinExistence type="inferred from homology"/>
<dbReference type="InterPro" id="IPR011257">
    <property type="entry name" value="DNA_glycosylase"/>
</dbReference>
<evidence type="ECO:0000256" key="6">
    <source>
        <dbReference type="ARBA" id="ARBA00023239"/>
    </source>
</evidence>
<keyword evidence="7" id="KW-0511">Multifunctional enzyme</keyword>
<feature type="compositionally biased region" description="Basic and acidic residues" evidence="10">
    <location>
        <begin position="384"/>
        <end position="404"/>
    </location>
</feature>
<accession>A0A914HH22</accession>
<feature type="domain" description="HhH-GPD" evidence="11">
    <location>
        <begin position="132"/>
        <end position="307"/>
    </location>
</feature>
<dbReference type="GO" id="GO:0034039">
    <property type="term" value="F:8-oxo-7,8-dihydroguanine DNA N-glycosylase activity"/>
    <property type="evidence" value="ECO:0007669"/>
    <property type="project" value="TreeGrafter"/>
</dbReference>
<dbReference type="GO" id="GO:0006285">
    <property type="term" value="P:base-excision repair, AP site formation"/>
    <property type="evidence" value="ECO:0007669"/>
    <property type="project" value="TreeGrafter"/>
</dbReference>
<dbReference type="AlphaFoldDB" id="A0A914HH22"/>
<dbReference type="SUPFAM" id="SSF47113">
    <property type="entry name" value="Histone-fold"/>
    <property type="match status" value="1"/>
</dbReference>
<dbReference type="InterPro" id="IPR052054">
    <property type="entry name" value="Oxidative_DNA_repair_enzyme"/>
</dbReference>
<dbReference type="Gene3D" id="1.10.1670.10">
    <property type="entry name" value="Helix-hairpin-Helix base-excision DNA repair enzymes (C-terminal)"/>
    <property type="match status" value="1"/>
</dbReference>
<evidence type="ECO:0000313" key="13">
    <source>
        <dbReference type="WBParaSite" id="Gr19_v10_g17103.t1"/>
    </source>
</evidence>
<feature type="region of interest" description="Disordered" evidence="10">
    <location>
        <begin position="344"/>
        <end position="420"/>
    </location>
</feature>
<keyword evidence="12" id="KW-1185">Reference proteome</keyword>
<dbReference type="Gene3D" id="3.30.310.40">
    <property type="match status" value="1"/>
</dbReference>
<keyword evidence="3" id="KW-0227">DNA damage</keyword>
<name>A0A914HH22_GLORO</name>
<dbReference type="InterPro" id="IPR012904">
    <property type="entry name" value="OGG_N"/>
</dbReference>
<evidence type="ECO:0000256" key="8">
    <source>
        <dbReference type="ARBA" id="ARBA00023295"/>
    </source>
</evidence>
<dbReference type="Pfam" id="PF00730">
    <property type="entry name" value="HhH-GPD"/>
    <property type="match status" value="1"/>
</dbReference>
<dbReference type="PANTHER" id="PTHR10242:SF2">
    <property type="entry name" value="N-GLYCOSYLASE_DNA LYASE"/>
    <property type="match status" value="1"/>
</dbReference>
<evidence type="ECO:0000259" key="11">
    <source>
        <dbReference type="SMART" id="SM00478"/>
    </source>
</evidence>
<comment type="similarity">
    <text evidence="1">Belongs to the type-1 OGG1 family.</text>
</comment>
<evidence type="ECO:0000256" key="2">
    <source>
        <dbReference type="ARBA" id="ARBA00012720"/>
    </source>
</evidence>
<dbReference type="InterPro" id="IPR006809">
    <property type="entry name" value="TAFII28_dom"/>
</dbReference>
<keyword evidence="6" id="KW-0456">Lyase</keyword>
<dbReference type="SMART" id="SM00478">
    <property type="entry name" value="ENDO3c"/>
    <property type="match status" value="1"/>
</dbReference>
<comment type="catalytic activity">
    <reaction evidence="9">
        <text>2'-deoxyribonucleotide-(2'-deoxyribose 5'-phosphate)-2'-deoxyribonucleotide-DNA = a 3'-end 2'-deoxyribonucleotide-(2,3-dehydro-2,3-deoxyribose 5'-phosphate)-DNA + a 5'-end 5'-phospho-2'-deoxyribonucleoside-DNA + H(+)</text>
        <dbReference type="Rhea" id="RHEA:66592"/>
        <dbReference type="Rhea" id="RHEA-COMP:13180"/>
        <dbReference type="Rhea" id="RHEA-COMP:16897"/>
        <dbReference type="Rhea" id="RHEA-COMP:17067"/>
        <dbReference type="ChEBI" id="CHEBI:15378"/>
        <dbReference type="ChEBI" id="CHEBI:136412"/>
        <dbReference type="ChEBI" id="CHEBI:157695"/>
        <dbReference type="ChEBI" id="CHEBI:167181"/>
        <dbReference type="EC" id="4.2.99.18"/>
    </reaction>
</comment>
<feature type="compositionally biased region" description="Polar residues" evidence="10">
    <location>
        <begin position="517"/>
        <end position="526"/>
    </location>
</feature>
<protein>
    <recommendedName>
        <fullName evidence="2">DNA-(apurinic or apyrimidinic site) lyase</fullName>
        <ecNumber evidence="2">4.2.99.18</ecNumber>
    </recommendedName>
</protein>
<dbReference type="Pfam" id="PF07934">
    <property type="entry name" value="OGG_N"/>
    <property type="match status" value="1"/>
</dbReference>
<evidence type="ECO:0000256" key="4">
    <source>
        <dbReference type="ARBA" id="ARBA00022801"/>
    </source>
</evidence>
<dbReference type="GO" id="GO:0003684">
    <property type="term" value="F:damaged DNA binding"/>
    <property type="evidence" value="ECO:0007669"/>
    <property type="project" value="InterPro"/>
</dbReference>
<dbReference type="GO" id="GO:0005634">
    <property type="term" value="C:nucleus"/>
    <property type="evidence" value="ECO:0007669"/>
    <property type="project" value="InterPro"/>
</dbReference>
<feature type="region of interest" description="Disordered" evidence="10">
    <location>
        <begin position="502"/>
        <end position="533"/>
    </location>
</feature>
<dbReference type="Gene3D" id="1.10.340.30">
    <property type="entry name" value="Hypothetical protein, domain 2"/>
    <property type="match status" value="1"/>
</dbReference>
<evidence type="ECO:0000313" key="12">
    <source>
        <dbReference type="Proteomes" id="UP000887572"/>
    </source>
</evidence>
<sequence>MGILICNSSVLNLDVVLCNGQSFRWTKDADGIGWIGIFCHRLWHIWRSNEHEICFKVLHKFAGNCCNENNEKTDANLLEEYFQLDVDLERLYGFWSSQDIHFAKLLTENREMLQGIRILRQDPVETLFAFICSANNNIPRISQMVEKLCQFYGDSVDSNSHRFYDFPTVAKMATHLPDMEHTLRTAGFGYRATSIVKTVEMLASGVLTINNSAEDWLRSIGDLSYREAKLSLMRLPGVGPKVADCICLMALNKHQVVPVDRHVFNITAQIYMPKFMKDRKTFSRAIYEKIGEFYVGLHGDYAGWAHSVLFSTRLRRFALNMANKKIETVDFDEAFGLLEDARDQQQALDEEPFPTASAATVPTSGPSSVDHPLQQPIHPVAEQLEERVPDESDEPEEKRRKGTAEEDESEEAIPPLPPKLDEESELARLKLQLLLSNFTQEQLDRYEAMRRASLPKSIIRRLIHQFTGVTANQNVVIAIAGMAKVFAGELIEEALDIQKAEREASKHNGKRNPIDQAEQSAKSPPQSADGPLTPRHLYLALDRLDRQGRESRHRMIFGFPLGLYRHWTRARFEPGAMKP</sequence>
<dbReference type="Gene3D" id="1.10.20.10">
    <property type="entry name" value="Histone, subunit A"/>
    <property type="match status" value="1"/>
</dbReference>
<dbReference type="InterPro" id="IPR023170">
    <property type="entry name" value="HhH_base_excis_C"/>
</dbReference>
<dbReference type="Pfam" id="PF04719">
    <property type="entry name" value="TAFII28"/>
    <property type="match status" value="1"/>
</dbReference>
<dbReference type="SUPFAM" id="SSF55945">
    <property type="entry name" value="TATA-box binding protein-like"/>
    <property type="match status" value="1"/>
</dbReference>
<dbReference type="InterPro" id="IPR003265">
    <property type="entry name" value="HhH-GPD_domain"/>
</dbReference>
<dbReference type="SUPFAM" id="SSF48150">
    <property type="entry name" value="DNA-glycosylase"/>
    <property type="match status" value="1"/>
</dbReference>
<keyword evidence="8" id="KW-0326">Glycosidase</keyword>
<evidence type="ECO:0000256" key="10">
    <source>
        <dbReference type="SAM" id="MobiDB-lite"/>
    </source>
</evidence>
<evidence type="ECO:0000256" key="7">
    <source>
        <dbReference type="ARBA" id="ARBA00023268"/>
    </source>
</evidence>
<dbReference type="InterPro" id="IPR009072">
    <property type="entry name" value="Histone-fold"/>
</dbReference>
<evidence type="ECO:0000256" key="9">
    <source>
        <dbReference type="ARBA" id="ARBA00044632"/>
    </source>
</evidence>
<dbReference type="Proteomes" id="UP000887572">
    <property type="component" value="Unplaced"/>
</dbReference>
<evidence type="ECO:0000256" key="1">
    <source>
        <dbReference type="ARBA" id="ARBA00010679"/>
    </source>
</evidence>
<dbReference type="WBParaSite" id="Gr19_v10_g17103.t1">
    <property type="protein sequence ID" value="Gr19_v10_g17103.t1"/>
    <property type="gene ID" value="Gr19_v10_g17103"/>
</dbReference>
<dbReference type="GO" id="GO:0006367">
    <property type="term" value="P:transcription initiation at RNA polymerase II promoter"/>
    <property type="evidence" value="ECO:0007669"/>
    <property type="project" value="InterPro"/>
</dbReference>
<reference evidence="13" key="1">
    <citation type="submission" date="2022-11" db="UniProtKB">
        <authorList>
            <consortium name="WormBaseParasite"/>
        </authorList>
    </citation>
    <scope>IDENTIFICATION</scope>
</reference>
<evidence type="ECO:0000256" key="3">
    <source>
        <dbReference type="ARBA" id="ARBA00022763"/>
    </source>
</evidence>
<evidence type="ECO:0000256" key="5">
    <source>
        <dbReference type="ARBA" id="ARBA00023204"/>
    </source>
</evidence>
<feature type="compositionally biased region" description="Polar residues" evidence="10">
    <location>
        <begin position="357"/>
        <end position="367"/>
    </location>
</feature>
<dbReference type="GO" id="GO:0140078">
    <property type="term" value="F:class I DNA-(apurinic or apyrimidinic site) endonuclease activity"/>
    <property type="evidence" value="ECO:0007669"/>
    <property type="project" value="UniProtKB-EC"/>
</dbReference>
<dbReference type="GO" id="GO:0006289">
    <property type="term" value="P:nucleotide-excision repair"/>
    <property type="evidence" value="ECO:0007669"/>
    <property type="project" value="InterPro"/>
</dbReference>
<dbReference type="EC" id="4.2.99.18" evidence="2"/>